<feature type="signal peptide" evidence="2">
    <location>
        <begin position="1"/>
        <end position="38"/>
    </location>
</feature>
<evidence type="ECO:0000313" key="3">
    <source>
        <dbReference type="EMBL" id="MEI5998458.1"/>
    </source>
</evidence>
<feature type="transmembrane region" description="Helical" evidence="1">
    <location>
        <begin position="64"/>
        <end position="83"/>
    </location>
</feature>
<proteinExistence type="predicted"/>
<name>A0ABU8IS48_9BURK</name>
<dbReference type="Pfam" id="PF04956">
    <property type="entry name" value="TrbC"/>
    <property type="match status" value="1"/>
</dbReference>
<keyword evidence="2" id="KW-0732">Signal</keyword>
<keyword evidence="1" id="KW-1133">Transmembrane helix</keyword>
<dbReference type="EMBL" id="JACFYJ010000021">
    <property type="protein sequence ID" value="MEI5998458.1"/>
    <property type="molecule type" value="Genomic_DNA"/>
</dbReference>
<gene>
    <name evidence="3" type="ORF">H3V53_14955</name>
</gene>
<accession>A0ABU8IS48</accession>
<evidence type="ECO:0000313" key="4">
    <source>
        <dbReference type="Proteomes" id="UP001386437"/>
    </source>
</evidence>
<reference evidence="3 4" key="1">
    <citation type="journal article" date="2022" name="Arch. Microbiol.">
        <title>Paraburkholderia bengalensis sp. nov. isolated from roots of Oryza sativa, IR64.</title>
        <authorList>
            <person name="Nag P."/>
            <person name="Mondal N."/>
            <person name="Sarkar J."/>
            <person name="Das S."/>
        </authorList>
    </citation>
    <scope>NUCLEOTIDE SEQUENCE [LARGE SCALE GENOMIC DNA]</scope>
    <source>
        <strain evidence="3 4">IR64_4_BI</strain>
    </source>
</reference>
<feature type="chain" id="PRO_5046434565" evidence="2">
    <location>
        <begin position="39"/>
        <end position="118"/>
    </location>
</feature>
<comment type="caution">
    <text evidence="3">The sequence shown here is derived from an EMBL/GenBank/DDBJ whole genome shotgun (WGS) entry which is preliminary data.</text>
</comment>
<keyword evidence="1" id="KW-0472">Membrane</keyword>
<evidence type="ECO:0000256" key="2">
    <source>
        <dbReference type="SAM" id="SignalP"/>
    </source>
</evidence>
<organism evidence="3 4">
    <name type="scientific">Paraburkholderia bengalensis</name>
    <dbReference type="NCBI Taxonomy" id="2747562"/>
    <lineage>
        <taxon>Bacteria</taxon>
        <taxon>Pseudomonadati</taxon>
        <taxon>Pseudomonadota</taxon>
        <taxon>Betaproteobacteria</taxon>
        <taxon>Burkholderiales</taxon>
        <taxon>Burkholderiaceae</taxon>
        <taxon>Paraburkholderia</taxon>
    </lineage>
</organism>
<keyword evidence="1" id="KW-0812">Transmembrane</keyword>
<evidence type="ECO:0000256" key="1">
    <source>
        <dbReference type="SAM" id="Phobius"/>
    </source>
</evidence>
<dbReference type="Proteomes" id="UP001386437">
    <property type="component" value="Unassembled WGS sequence"/>
</dbReference>
<dbReference type="RefSeq" id="WP_336598610.1">
    <property type="nucleotide sequence ID" value="NZ_JACFYJ010000021.1"/>
</dbReference>
<dbReference type="InterPro" id="IPR007039">
    <property type="entry name" value="TrbC/VirB2"/>
</dbReference>
<protein>
    <submittedName>
        <fullName evidence="3">Conjugal transfer protein TrbC</fullName>
    </submittedName>
</protein>
<feature type="transmembrane region" description="Helical" evidence="1">
    <location>
        <begin position="90"/>
        <end position="108"/>
    </location>
</feature>
<keyword evidence="4" id="KW-1185">Reference proteome</keyword>
<sequence>MKQGKFFSTAAAVGKKLQPGKPMIVGALLSVASAAAMAATGDYSSLTGLTDIICTITNLISGPYLYGIGIILIVLGGVAVANSESNIAKTFSVVLIGLGIASVAVPIMRDHFHMTVAC</sequence>